<organism evidence="2 3">
    <name type="scientific">Algimonas arctica</name>
    <dbReference type="NCBI Taxonomy" id="1479486"/>
    <lineage>
        <taxon>Bacteria</taxon>
        <taxon>Pseudomonadati</taxon>
        <taxon>Pseudomonadota</taxon>
        <taxon>Alphaproteobacteria</taxon>
        <taxon>Maricaulales</taxon>
        <taxon>Robiginitomaculaceae</taxon>
        <taxon>Algimonas</taxon>
    </lineage>
</organism>
<keyword evidence="3" id="KW-1185">Reference proteome</keyword>
<sequence>MRHMTRSQADQWAKSRVKGRWHFVFFNGVLVWGGTSALILSTFLSFLNDQDFARTFMLAAPLSMVGGFIWGLMAWRMTETRYNKFQATQDETS</sequence>
<accession>A0A8J3CTL2</accession>
<gene>
    <name evidence="2" type="ORF">GCM10009069_23160</name>
</gene>
<evidence type="ECO:0000313" key="3">
    <source>
        <dbReference type="Proteomes" id="UP000634004"/>
    </source>
</evidence>
<evidence type="ECO:0000256" key="1">
    <source>
        <dbReference type="SAM" id="Phobius"/>
    </source>
</evidence>
<keyword evidence="1" id="KW-0812">Transmembrane</keyword>
<dbReference type="EMBL" id="BMZH01000010">
    <property type="protein sequence ID" value="GHA99716.1"/>
    <property type="molecule type" value="Genomic_DNA"/>
</dbReference>
<dbReference type="AlphaFoldDB" id="A0A8J3CTL2"/>
<comment type="caution">
    <text evidence="2">The sequence shown here is derived from an EMBL/GenBank/DDBJ whole genome shotgun (WGS) entry which is preliminary data.</text>
</comment>
<feature type="transmembrane region" description="Helical" evidence="1">
    <location>
        <begin position="21"/>
        <end position="44"/>
    </location>
</feature>
<name>A0A8J3CTL2_9PROT</name>
<protein>
    <submittedName>
        <fullName evidence="2">Uncharacterized protein</fullName>
    </submittedName>
</protein>
<feature type="transmembrane region" description="Helical" evidence="1">
    <location>
        <begin position="56"/>
        <end position="75"/>
    </location>
</feature>
<evidence type="ECO:0000313" key="2">
    <source>
        <dbReference type="EMBL" id="GHA99716.1"/>
    </source>
</evidence>
<keyword evidence="1" id="KW-1133">Transmembrane helix</keyword>
<keyword evidence="1" id="KW-0472">Membrane</keyword>
<reference evidence="2" key="1">
    <citation type="journal article" date="2014" name="Int. J. Syst. Evol. Microbiol.">
        <title>Complete genome sequence of Corynebacterium casei LMG S-19264T (=DSM 44701T), isolated from a smear-ripened cheese.</title>
        <authorList>
            <consortium name="US DOE Joint Genome Institute (JGI-PGF)"/>
            <person name="Walter F."/>
            <person name="Albersmeier A."/>
            <person name="Kalinowski J."/>
            <person name="Ruckert C."/>
        </authorList>
    </citation>
    <scope>NUCLEOTIDE SEQUENCE</scope>
    <source>
        <strain evidence="2">KCTC 32513</strain>
    </source>
</reference>
<reference evidence="2" key="2">
    <citation type="submission" date="2020-09" db="EMBL/GenBank/DDBJ databases">
        <authorList>
            <person name="Sun Q."/>
            <person name="Kim S."/>
        </authorList>
    </citation>
    <scope>NUCLEOTIDE SEQUENCE</scope>
    <source>
        <strain evidence="2">KCTC 32513</strain>
    </source>
</reference>
<proteinExistence type="predicted"/>
<dbReference type="Proteomes" id="UP000634004">
    <property type="component" value="Unassembled WGS sequence"/>
</dbReference>